<dbReference type="RefSeq" id="WP_171160097.1">
    <property type="nucleotide sequence ID" value="NZ_CP053073.1"/>
</dbReference>
<reference evidence="2 3" key="1">
    <citation type="submission" date="2020-04" db="EMBL/GenBank/DDBJ databases">
        <title>Usitatibacter rugosus gen. nov., sp. nov. and Usitatibacter palustris sp. nov., novel members of Usitatibacteraceae fam. nov. within the order Nitrosomonadales isolated from soil.</title>
        <authorList>
            <person name="Huber K.J."/>
            <person name="Neumann-Schaal M."/>
            <person name="Geppert A."/>
            <person name="Luckner M."/>
            <person name="Wanner G."/>
            <person name="Overmann J."/>
        </authorList>
    </citation>
    <scope>NUCLEOTIDE SEQUENCE [LARGE SCALE GENOMIC DNA]</scope>
    <source>
        <strain evidence="2 3">Swamp67</strain>
    </source>
</reference>
<dbReference type="KEGG" id="upl:DSM104440_00276"/>
<organism evidence="2 3">
    <name type="scientific">Usitatibacter palustris</name>
    <dbReference type="NCBI Taxonomy" id="2732487"/>
    <lineage>
        <taxon>Bacteria</taxon>
        <taxon>Pseudomonadati</taxon>
        <taxon>Pseudomonadota</taxon>
        <taxon>Betaproteobacteria</taxon>
        <taxon>Nitrosomonadales</taxon>
        <taxon>Usitatibacteraceae</taxon>
        <taxon>Usitatibacter</taxon>
    </lineage>
</organism>
<feature type="transmembrane region" description="Helical" evidence="1">
    <location>
        <begin position="31"/>
        <end position="51"/>
    </location>
</feature>
<evidence type="ECO:0000256" key="1">
    <source>
        <dbReference type="SAM" id="Phobius"/>
    </source>
</evidence>
<accession>A0A6M4H2D1</accession>
<sequence>MKPIRSYHWWITGSLFAVAGALYLTGFTTGANATVVLAIIVEMVAWISYAAHPSNRSDSNSKE</sequence>
<keyword evidence="1" id="KW-0812">Transmembrane</keyword>
<dbReference type="AlphaFoldDB" id="A0A6M4H2D1"/>
<protein>
    <submittedName>
        <fullName evidence="2">Uncharacterized protein</fullName>
    </submittedName>
</protein>
<proteinExistence type="predicted"/>
<name>A0A6M4H2D1_9PROT</name>
<keyword evidence="3" id="KW-1185">Reference proteome</keyword>
<gene>
    <name evidence="2" type="ORF">DSM104440_00276</name>
</gene>
<dbReference type="InParanoid" id="A0A6M4H2D1"/>
<keyword evidence="1" id="KW-1133">Transmembrane helix</keyword>
<dbReference type="EMBL" id="CP053073">
    <property type="protein sequence ID" value="QJR13492.1"/>
    <property type="molecule type" value="Genomic_DNA"/>
</dbReference>
<dbReference type="Proteomes" id="UP000503096">
    <property type="component" value="Chromosome"/>
</dbReference>
<keyword evidence="1" id="KW-0472">Membrane</keyword>
<evidence type="ECO:0000313" key="3">
    <source>
        <dbReference type="Proteomes" id="UP000503096"/>
    </source>
</evidence>
<evidence type="ECO:0000313" key="2">
    <source>
        <dbReference type="EMBL" id="QJR13492.1"/>
    </source>
</evidence>
<feature type="transmembrane region" description="Helical" evidence="1">
    <location>
        <begin position="7"/>
        <end position="25"/>
    </location>
</feature>